<evidence type="ECO:0000313" key="5">
    <source>
        <dbReference type="EMBL" id="RFM25263.1"/>
    </source>
</evidence>
<evidence type="ECO:0000256" key="2">
    <source>
        <dbReference type="ARBA" id="ARBA00034247"/>
    </source>
</evidence>
<dbReference type="PANTHER" id="PTHR45138:SF9">
    <property type="entry name" value="DIGUANYLATE CYCLASE DGCM-RELATED"/>
    <property type="match status" value="1"/>
</dbReference>
<name>A0A395M394_9BACT</name>
<dbReference type="InterPro" id="IPR029787">
    <property type="entry name" value="Nucleotide_cyclase"/>
</dbReference>
<protein>
    <recommendedName>
        <fullName evidence="1">diguanylate cyclase</fullName>
        <ecNumber evidence="1">2.7.7.65</ecNumber>
    </recommendedName>
</protein>
<dbReference type="EC" id="2.7.7.65" evidence="1"/>
<evidence type="ECO:0000259" key="4">
    <source>
        <dbReference type="PROSITE" id="PS50887"/>
    </source>
</evidence>
<dbReference type="Pfam" id="PF00990">
    <property type="entry name" value="GGDEF"/>
    <property type="match status" value="1"/>
</dbReference>
<accession>A0A395M394</accession>
<dbReference type="Gene3D" id="3.30.70.270">
    <property type="match status" value="1"/>
</dbReference>
<dbReference type="PANTHER" id="PTHR45138">
    <property type="entry name" value="REGULATORY COMPONENTS OF SENSORY TRANSDUCTION SYSTEM"/>
    <property type="match status" value="1"/>
</dbReference>
<dbReference type="FunFam" id="3.30.70.270:FF:000001">
    <property type="entry name" value="Diguanylate cyclase domain protein"/>
    <property type="match status" value="1"/>
</dbReference>
<keyword evidence="3" id="KW-0175">Coiled coil</keyword>
<dbReference type="EMBL" id="PHFL01000007">
    <property type="protein sequence ID" value="RFM25263.1"/>
    <property type="molecule type" value="Genomic_DNA"/>
</dbReference>
<comment type="catalytic activity">
    <reaction evidence="2">
        <text>2 GTP = 3',3'-c-di-GMP + 2 diphosphate</text>
        <dbReference type="Rhea" id="RHEA:24898"/>
        <dbReference type="ChEBI" id="CHEBI:33019"/>
        <dbReference type="ChEBI" id="CHEBI:37565"/>
        <dbReference type="ChEBI" id="CHEBI:58805"/>
        <dbReference type="EC" id="2.7.7.65"/>
    </reaction>
</comment>
<dbReference type="AlphaFoldDB" id="A0A395M394"/>
<dbReference type="Proteomes" id="UP000266389">
    <property type="component" value="Unassembled WGS sequence"/>
</dbReference>
<feature type="domain" description="GGDEF" evidence="4">
    <location>
        <begin position="148"/>
        <end position="277"/>
    </location>
</feature>
<dbReference type="SMART" id="SM00267">
    <property type="entry name" value="GGDEF"/>
    <property type="match status" value="1"/>
</dbReference>
<gene>
    <name evidence="5" type="ORF">D0433_01160</name>
</gene>
<organism evidence="5 6">
    <name type="scientific">Candidatus Thermochlorobacter aerophilus</name>
    <dbReference type="NCBI Taxonomy" id="1868324"/>
    <lineage>
        <taxon>Bacteria</taxon>
        <taxon>Pseudomonadati</taxon>
        <taxon>Chlorobiota</taxon>
        <taxon>Chlorobiia</taxon>
        <taxon>Chlorobiales</taxon>
        <taxon>Candidatus Thermochlorobacteriaceae</taxon>
        <taxon>Candidatus Thermochlorobacter</taxon>
    </lineage>
</organism>
<proteinExistence type="predicted"/>
<dbReference type="CDD" id="cd01949">
    <property type="entry name" value="GGDEF"/>
    <property type="match status" value="1"/>
</dbReference>
<evidence type="ECO:0000256" key="1">
    <source>
        <dbReference type="ARBA" id="ARBA00012528"/>
    </source>
</evidence>
<dbReference type="PROSITE" id="PS50887">
    <property type="entry name" value="GGDEF"/>
    <property type="match status" value="1"/>
</dbReference>
<dbReference type="InterPro" id="IPR043128">
    <property type="entry name" value="Rev_trsase/Diguanyl_cyclase"/>
</dbReference>
<dbReference type="NCBIfam" id="TIGR00254">
    <property type="entry name" value="GGDEF"/>
    <property type="match status" value="1"/>
</dbReference>
<evidence type="ECO:0000313" key="6">
    <source>
        <dbReference type="Proteomes" id="UP000266389"/>
    </source>
</evidence>
<dbReference type="SUPFAM" id="SSF55073">
    <property type="entry name" value="Nucleotide cyclase"/>
    <property type="match status" value="1"/>
</dbReference>
<comment type="caution">
    <text evidence="5">The sequence shown here is derived from an EMBL/GenBank/DDBJ whole genome shotgun (WGS) entry which is preliminary data.</text>
</comment>
<sequence length="277" mass="32183">MSKESFMPMPLGDVMTKERLKRLIEDCDALRRKALMSPEAIALLERHRADLKALLEYHDVLANQETEKDKEIQTLILALEETRTELQLANEVLQHMDKEKTRLMAELEKQKQAFEQQSREDGLTKLYNRRHIDTLLAQEFERSKRFNHPFSIAIIDIDHFKKINDTFSHQVGDEVLRTVAQIFKNNLRSMDLVGRYGGEEFVIGLLETSLMRAIPIAEKLRRAVEEFNWSVVQPNLQVTISIGLAENAKMPSHEKVIAEADRKLYEAKRAGRNLVRY</sequence>
<evidence type="ECO:0000256" key="3">
    <source>
        <dbReference type="SAM" id="Coils"/>
    </source>
</evidence>
<reference evidence="5 6" key="1">
    <citation type="journal article" date="2011" name="ISME J.">
        <title>Community ecology of hot spring cyanobacterial mats: predominant populations and their functional potential.</title>
        <authorList>
            <person name="Klatt C.G."/>
            <person name="Wood J.M."/>
            <person name="Rusch D.B."/>
            <person name="Bateson M.M."/>
            <person name="Hamamura N."/>
            <person name="Heidelberg J.F."/>
            <person name="Grossman A.R."/>
            <person name="Bhaya D."/>
            <person name="Cohan F.M."/>
            <person name="Kuhl M."/>
            <person name="Bryant D.A."/>
            <person name="Ward D.M."/>
        </authorList>
    </citation>
    <scope>NUCLEOTIDE SEQUENCE [LARGE SCALE GENOMIC DNA]</scope>
    <source>
        <strain evidence="5">OS</strain>
    </source>
</reference>
<dbReference type="GO" id="GO:0052621">
    <property type="term" value="F:diguanylate cyclase activity"/>
    <property type="evidence" value="ECO:0007669"/>
    <property type="project" value="UniProtKB-EC"/>
</dbReference>
<feature type="coiled-coil region" evidence="3">
    <location>
        <begin position="79"/>
        <end position="120"/>
    </location>
</feature>
<dbReference type="InterPro" id="IPR050469">
    <property type="entry name" value="Diguanylate_Cyclase"/>
</dbReference>
<dbReference type="InterPro" id="IPR000160">
    <property type="entry name" value="GGDEF_dom"/>
</dbReference>